<evidence type="ECO:0000313" key="4">
    <source>
        <dbReference type="EMBL" id="SNT63638.1"/>
    </source>
</evidence>
<gene>
    <name evidence="4" type="ORF">SAMN05216276_110313</name>
</gene>
<protein>
    <recommendedName>
        <fullName evidence="2">Anti-sigma factor antagonist</fullName>
    </recommendedName>
</protein>
<dbReference type="OrthoDB" id="3481860at2"/>
<comment type="similarity">
    <text evidence="1 2">Belongs to the anti-sigma-factor antagonist family.</text>
</comment>
<proteinExistence type="inferred from homology"/>
<dbReference type="Gene3D" id="3.30.750.24">
    <property type="entry name" value="STAS domain"/>
    <property type="match status" value="1"/>
</dbReference>
<reference evidence="4 5" key="1">
    <citation type="submission" date="2017-06" db="EMBL/GenBank/DDBJ databases">
        <authorList>
            <person name="Kim H.J."/>
            <person name="Triplett B.A."/>
        </authorList>
    </citation>
    <scope>NUCLEOTIDE SEQUENCE [LARGE SCALE GENOMIC DNA]</scope>
    <source>
        <strain evidence="4 5">CGMCC 4.2132</strain>
    </source>
</reference>
<dbReference type="PANTHER" id="PTHR33495:SF2">
    <property type="entry name" value="ANTI-SIGMA FACTOR ANTAGONIST TM_1081-RELATED"/>
    <property type="match status" value="1"/>
</dbReference>
<dbReference type="InterPro" id="IPR002645">
    <property type="entry name" value="STAS_dom"/>
</dbReference>
<dbReference type="CDD" id="cd07043">
    <property type="entry name" value="STAS_anti-anti-sigma_factors"/>
    <property type="match status" value="1"/>
</dbReference>
<dbReference type="PANTHER" id="PTHR33495">
    <property type="entry name" value="ANTI-SIGMA FACTOR ANTAGONIST TM_1081-RELATED-RELATED"/>
    <property type="match status" value="1"/>
</dbReference>
<dbReference type="InterPro" id="IPR003658">
    <property type="entry name" value="Anti-sigma_ant"/>
</dbReference>
<dbReference type="InterPro" id="IPR036513">
    <property type="entry name" value="STAS_dom_sf"/>
</dbReference>
<dbReference type="Proteomes" id="UP000198282">
    <property type="component" value="Unassembled WGS sequence"/>
</dbReference>
<dbReference type="NCBIfam" id="TIGR00377">
    <property type="entry name" value="ant_ant_sig"/>
    <property type="match status" value="1"/>
</dbReference>
<dbReference type="EMBL" id="FZOD01000103">
    <property type="protein sequence ID" value="SNT63638.1"/>
    <property type="molecule type" value="Genomic_DNA"/>
</dbReference>
<sequence length="131" mass="14260">MSAAVLVTAVSDNPLEDNPLEQEKVSLLALVGELDYTNAERLQHDLQEAIGPEVCNLVIDLTDLSFCDSTGIQVFLTIRKITQDRGGSIALTNLQPRLEKLFHLTGLAPAFGIQPTVIDALKVFRARQSSS</sequence>
<dbReference type="GO" id="GO:0043856">
    <property type="term" value="F:anti-sigma factor antagonist activity"/>
    <property type="evidence" value="ECO:0007669"/>
    <property type="project" value="InterPro"/>
</dbReference>
<dbReference type="RefSeq" id="WP_089213612.1">
    <property type="nucleotide sequence ID" value="NZ_FZOD01000103.1"/>
</dbReference>
<feature type="domain" description="STAS" evidence="3">
    <location>
        <begin position="15"/>
        <end position="124"/>
    </location>
</feature>
<evidence type="ECO:0000259" key="3">
    <source>
        <dbReference type="PROSITE" id="PS50801"/>
    </source>
</evidence>
<dbReference type="Pfam" id="PF01740">
    <property type="entry name" value="STAS"/>
    <property type="match status" value="1"/>
</dbReference>
<dbReference type="AlphaFoldDB" id="A0A239PAQ7"/>
<keyword evidence="5" id="KW-1185">Reference proteome</keyword>
<accession>A0A239PAQ7</accession>
<organism evidence="4 5">
    <name type="scientific">Streptosporangium subroseum</name>
    <dbReference type="NCBI Taxonomy" id="106412"/>
    <lineage>
        <taxon>Bacteria</taxon>
        <taxon>Bacillati</taxon>
        <taxon>Actinomycetota</taxon>
        <taxon>Actinomycetes</taxon>
        <taxon>Streptosporangiales</taxon>
        <taxon>Streptosporangiaceae</taxon>
        <taxon>Streptosporangium</taxon>
    </lineage>
</organism>
<evidence type="ECO:0000256" key="1">
    <source>
        <dbReference type="ARBA" id="ARBA00009013"/>
    </source>
</evidence>
<name>A0A239PAQ7_9ACTN</name>
<dbReference type="PROSITE" id="PS50801">
    <property type="entry name" value="STAS"/>
    <property type="match status" value="1"/>
</dbReference>
<dbReference type="SUPFAM" id="SSF52091">
    <property type="entry name" value="SpoIIaa-like"/>
    <property type="match status" value="1"/>
</dbReference>
<evidence type="ECO:0000313" key="5">
    <source>
        <dbReference type="Proteomes" id="UP000198282"/>
    </source>
</evidence>
<evidence type="ECO:0000256" key="2">
    <source>
        <dbReference type="RuleBase" id="RU003749"/>
    </source>
</evidence>